<comment type="caution">
    <text evidence="6">The sequence shown here is derived from an EMBL/GenBank/DDBJ whole genome shotgun (WGS) entry which is preliminary data.</text>
</comment>
<reference evidence="7" key="1">
    <citation type="journal article" date="2019" name="Int. J. Syst. Evol. Microbiol.">
        <title>The Global Catalogue of Microorganisms (GCM) 10K type strain sequencing project: providing services to taxonomists for standard genome sequencing and annotation.</title>
        <authorList>
            <consortium name="The Broad Institute Genomics Platform"/>
            <consortium name="The Broad Institute Genome Sequencing Center for Infectious Disease"/>
            <person name="Wu L."/>
            <person name="Ma J."/>
        </authorList>
    </citation>
    <scope>NUCLEOTIDE SEQUENCE [LARGE SCALE GENOMIC DNA]</scope>
    <source>
        <strain evidence="7">JCM 16898</strain>
    </source>
</reference>
<evidence type="ECO:0000256" key="2">
    <source>
        <dbReference type="ARBA" id="ARBA00011322"/>
    </source>
</evidence>
<feature type="coiled-coil region" evidence="4">
    <location>
        <begin position="710"/>
        <end position="737"/>
    </location>
</feature>
<dbReference type="SUPFAM" id="SSF52540">
    <property type="entry name" value="P-loop containing nucleoside triphosphate hydrolases"/>
    <property type="match status" value="1"/>
</dbReference>
<comment type="similarity">
    <text evidence="1">Belongs to the SMC family. SbcC subfamily.</text>
</comment>
<dbReference type="EMBL" id="BAAAZN010000017">
    <property type="protein sequence ID" value="GAA3571922.1"/>
    <property type="molecule type" value="Genomic_DNA"/>
</dbReference>
<name>A0ABP6XSM1_9PSEU</name>
<evidence type="ECO:0000256" key="4">
    <source>
        <dbReference type="SAM" id="Coils"/>
    </source>
</evidence>
<dbReference type="Proteomes" id="UP001500689">
    <property type="component" value="Unassembled WGS sequence"/>
</dbReference>
<dbReference type="RefSeq" id="WP_344866758.1">
    <property type="nucleotide sequence ID" value="NZ_BAAAZN010000017.1"/>
</dbReference>
<comment type="subunit">
    <text evidence="2">Heterodimer of SbcC and SbcD.</text>
</comment>
<dbReference type="Pfam" id="PF13558">
    <property type="entry name" value="SbcC_Walker_B"/>
    <property type="match status" value="1"/>
</dbReference>
<dbReference type="InterPro" id="IPR025662">
    <property type="entry name" value="Sigma_54_int_dom_ATP-bd_1"/>
</dbReference>
<evidence type="ECO:0000313" key="6">
    <source>
        <dbReference type="EMBL" id="GAA3571922.1"/>
    </source>
</evidence>
<accession>A0ABP6XSM1</accession>
<evidence type="ECO:0000259" key="5">
    <source>
        <dbReference type="Pfam" id="PF13476"/>
    </source>
</evidence>
<evidence type="ECO:0000256" key="1">
    <source>
        <dbReference type="ARBA" id="ARBA00006930"/>
    </source>
</evidence>
<dbReference type="PANTHER" id="PTHR32114:SF2">
    <property type="entry name" value="ABC TRANSPORTER ABCH.3"/>
    <property type="match status" value="1"/>
</dbReference>
<dbReference type="InterPro" id="IPR038729">
    <property type="entry name" value="Rad50/SbcC_AAA"/>
</dbReference>
<dbReference type="InterPro" id="IPR027417">
    <property type="entry name" value="P-loop_NTPase"/>
</dbReference>
<gene>
    <name evidence="6" type="ORF">GCM10022222_65120</name>
</gene>
<dbReference type="PROSITE" id="PS00675">
    <property type="entry name" value="SIGMA54_INTERACT_1"/>
    <property type="match status" value="1"/>
</dbReference>
<feature type="coiled-coil region" evidence="4">
    <location>
        <begin position="534"/>
        <end position="650"/>
    </location>
</feature>
<dbReference type="Gene3D" id="3.40.50.300">
    <property type="entry name" value="P-loop containing nucleotide triphosphate hydrolases"/>
    <property type="match status" value="2"/>
</dbReference>
<keyword evidence="4" id="KW-0175">Coiled coil</keyword>
<protein>
    <recommendedName>
        <fullName evidence="3">Nuclease SbcCD subunit C</fullName>
    </recommendedName>
</protein>
<organism evidence="6 7">
    <name type="scientific">Amycolatopsis ultiminotia</name>
    <dbReference type="NCBI Taxonomy" id="543629"/>
    <lineage>
        <taxon>Bacteria</taxon>
        <taxon>Bacillati</taxon>
        <taxon>Actinomycetota</taxon>
        <taxon>Actinomycetes</taxon>
        <taxon>Pseudonocardiales</taxon>
        <taxon>Pseudonocardiaceae</taxon>
        <taxon>Amycolatopsis</taxon>
    </lineage>
</organism>
<evidence type="ECO:0000256" key="3">
    <source>
        <dbReference type="ARBA" id="ARBA00013368"/>
    </source>
</evidence>
<sequence length="987" mass="107051">MRLHRLEVEAFGPYAQRETVDFDALGADGLFLLHGDTGAGKTTLLDAIAFALFGVVPGARGDVKRLRCDLAEPERHTEVVLELTVQGQRLRIVRSPEYARPKKRGAGVTTQQARVSLTWIGEPPAGLPPDGLIRIDEVARTVERLLGMTAAQFFQVVLLPQGEFAKFLRSDTTEREKLLERLFGTERFSDVERWFAELRAERGRALEKKQLEVRELLARYAQEAQQEPPEDGQAEWVDALLAEVAARAEVVETEAAQARSAAATADVVVREAEEAAEKVRRVRTAHTRLAQIADQAGERAEWAEEIAAARRAGAVAPEVELLERRTGELADAQVIEADRTRDVAEMGFDAVGLAVADLRERAGSLREEAGALAELAAEARQQQIDEQHRAERNKAAEEAARRATEFAEQLKELPERLTAARSAAVSAGEAAAKLDGAGARVEELAVLAKAAEELPAAEARVERGEVKLREAVDAHQAARQRRLDLRERRLEGMAAELASGLAEGAPCPVCGSADHPAPANHEARLVDPAEERAAEEAEQQASTMRQRVVSALEEVKARAEALRERLDGRTAESVAAKLAEARAVAAELAERARHQDRLTRQVTDLEQQVEKLGERHRLAERAVTEATGEVRALEERLAEREQRLRAGRGEFPDVPARRQHLLTVAGAFDQTAEARTALAGAESRLAEQRDLVEISLHAKGFSTLEQMRAAVRSDEQVAKLEQGLAEAEAMAAGARELLAQPELFGISPDDVVEVAPKAEAAKVARARADTAYAAQQSVTAQHRELAKLAGRMGKALTELAPVEEEYAELRALSEVVNGRGQNARKMSLRSYVLAARLEEVALAATARLRTMSQGRYSFVHSDAAGARGTRGGLGLDVLDDYSGAVRPAKTLSGGESFLASLSLALGLADVVAGETGGALLDTLFVDEGFGTLDAETLDVVMNILDELRAGGRVVGLVSHVEELRQRIPTRLRVRKARTGSTVELSMA</sequence>
<proteinExistence type="inferred from homology"/>
<dbReference type="Pfam" id="PF13476">
    <property type="entry name" value="AAA_23"/>
    <property type="match status" value="1"/>
</dbReference>
<dbReference type="PANTHER" id="PTHR32114">
    <property type="entry name" value="ABC TRANSPORTER ABCH.3"/>
    <property type="match status" value="1"/>
</dbReference>
<keyword evidence="7" id="KW-1185">Reference proteome</keyword>
<feature type="domain" description="Rad50/SbcC-type AAA" evidence="5">
    <location>
        <begin position="5"/>
        <end position="205"/>
    </location>
</feature>
<evidence type="ECO:0000313" key="7">
    <source>
        <dbReference type="Proteomes" id="UP001500689"/>
    </source>
</evidence>